<reference evidence="2" key="2">
    <citation type="submission" date="2020-09" db="EMBL/GenBank/DDBJ databases">
        <authorList>
            <person name="Sun Q."/>
            <person name="Zhou Y."/>
        </authorList>
    </citation>
    <scope>NUCLEOTIDE SEQUENCE</scope>
    <source>
        <strain evidence="2">CGMCC 1.15290</strain>
    </source>
</reference>
<proteinExistence type="predicted"/>
<reference evidence="2" key="1">
    <citation type="journal article" date="2014" name="Int. J. Syst. Evol. Microbiol.">
        <title>Complete genome sequence of Corynebacterium casei LMG S-19264T (=DSM 44701T), isolated from a smear-ripened cheese.</title>
        <authorList>
            <consortium name="US DOE Joint Genome Institute (JGI-PGF)"/>
            <person name="Walter F."/>
            <person name="Albersmeier A."/>
            <person name="Kalinowski J."/>
            <person name="Ruckert C."/>
        </authorList>
    </citation>
    <scope>NUCLEOTIDE SEQUENCE</scope>
    <source>
        <strain evidence="2">CGMCC 1.15290</strain>
    </source>
</reference>
<keyword evidence="3" id="KW-1185">Reference proteome</keyword>
<feature type="domain" description="GP-PDE" evidence="1">
    <location>
        <begin position="41"/>
        <end position="310"/>
    </location>
</feature>
<name>A0A917MXL4_9BACT</name>
<dbReference type="PANTHER" id="PTHR46211">
    <property type="entry name" value="GLYCEROPHOSPHORYL DIESTER PHOSPHODIESTERASE"/>
    <property type="match status" value="1"/>
</dbReference>
<dbReference type="InterPro" id="IPR017946">
    <property type="entry name" value="PLC-like_Pdiesterase_TIM-brl"/>
</dbReference>
<accession>A0A917MXL4</accession>
<dbReference type="Gene3D" id="3.20.20.190">
    <property type="entry name" value="Phosphatidylinositol (PI) phosphodiesterase"/>
    <property type="match status" value="1"/>
</dbReference>
<evidence type="ECO:0000313" key="3">
    <source>
        <dbReference type="Proteomes" id="UP000627292"/>
    </source>
</evidence>
<dbReference type="Proteomes" id="UP000627292">
    <property type="component" value="Unassembled WGS sequence"/>
</dbReference>
<evidence type="ECO:0000313" key="2">
    <source>
        <dbReference type="EMBL" id="GGH76034.1"/>
    </source>
</evidence>
<dbReference type="InterPro" id="IPR030395">
    <property type="entry name" value="GP_PDE_dom"/>
</dbReference>
<dbReference type="GO" id="GO:0006629">
    <property type="term" value="P:lipid metabolic process"/>
    <property type="evidence" value="ECO:0007669"/>
    <property type="project" value="InterPro"/>
</dbReference>
<dbReference type="SUPFAM" id="SSF51695">
    <property type="entry name" value="PLC-like phosphodiesterases"/>
    <property type="match status" value="1"/>
</dbReference>
<gene>
    <name evidence="2" type="primary">glpQ</name>
    <name evidence="2" type="ORF">GCM10011379_40260</name>
</gene>
<dbReference type="PROSITE" id="PS51704">
    <property type="entry name" value="GP_PDE"/>
    <property type="match status" value="1"/>
</dbReference>
<dbReference type="EMBL" id="BMIB01000004">
    <property type="protein sequence ID" value="GGH76034.1"/>
    <property type="molecule type" value="Genomic_DNA"/>
</dbReference>
<dbReference type="GO" id="GO:0008081">
    <property type="term" value="F:phosphoric diester hydrolase activity"/>
    <property type="evidence" value="ECO:0007669"/>
    <property type="project" value="InterPro"/>
</dbReference>
<organism evidence="2 3">
    <name type="scientific">Filimonas zeae</name>
    <dbReference type="NCBI Taxonomy" id="1737353"/>
    <lineage>
        <taxon>Bacteria</taxon>
        <taxon>Pseudomonadati</taxon>
        <taxon>Bacteroidota</taxon>
        <taxon>Chitinophagia</taxon>
        <taxon>Chitinophagales</taxon>
        <taxon>Chitinophagaceae</taxon>
        <taxon>Filimonas</taxon>
    </lineage>
</organism>
<sequence>MLLPVTLVTYIGNVAMAAPLGGDTLSSRHNNRIHLMKEPAIDVQAHRGGTGLMPENTVASMLNAVKLGVKTLELDCSITADKKVVVSHDPYMSADIMLKPDGSPISKEEEKGLAIYKMPYDSVRSYQAGVKPHPVHQQQAHVKTYKPLLSELIDSVEAYVKANHLKPVCYNMETKCMPQYDNVFHPAPDEFVKLVMEVLKEKGIQNRVIIQSFDVRTLQILHKHYPAMQTSLLVYGQDSFETQINKLGFYPTTYSPYFSLVTPELVKAAHTNHVTVLPWTVNKEEDMKQMATYGVDGIISDYPDKLIGLFGNYQRP</sequence>
<dbReference type="PANTHER" id="PTHR46211:SF14">
    <property type="entry name" value="GLYCEROPHOSPHODIESTER PHOSPHODIESTERASE"/>
    <property type="match status" value="1"/>
</dbReference>
<evidence type="ECO:0000259" key="1">
    <source>
        <dbReference type="PROSITE" id="PS51704"/>
    </source>
</evidence>
<dbReference type="AlphaFoldDB" id="A0A917MXL4"/>
<dbReference type="Pfam" id="PF03009">
    <property type="entry name" value="GDPD"/>
    <property type="match status" value="1"/>
</dbReference>
<protein>
    <submittedName>
        <fullName evidence="2">Glycerophosphoryl diester phosphodiesterase</fullName>
    </submittedName>
</protein>
<dbReference type="PROSITE" id="PS50007">
    <property type="entry name" value="PIPLC_X_DOMAIN"/>
    <property type="match status" value="1"/>
</dbReference>
<comment type="caution">
    <text evidence="2">The sequence shown here is derived from an EMBL/GenBank/DDBJ whole genome shotgun (WGS) entry which is preliminary data.</text>
</comment>